<dbReference type="Proteomes" id="UP000632273">
    <property type="component" value="Unassembled WGS sequence"/>
</dbReference>
<dbReference type="EMBL" id="BMHT01000005">
    <property type="protein sequence ID" value="GGF15413.1"/>
    <property type="molecule type" value="Genomic_DNA"/>
</dbReference>
<comment type="caution">
    <text evidence="1">The sequence shown here is derived from an EMBL/GenBank/DDBJ whole genome shotgun (WGS) entry which is preliminary data.</text>
</comment>
<keyword evidence="2" id="KW-1185">Reference proteome</keyword>
<evidence type="ECO:0000313" key="2">
    <source>
        <dbReference type="Proteomes" id="UP000632273"/>
    </source>
</evidence>
<gene>
    <name evidence="1" type="ORF">GCM10011383_28380</name>
</gene>
<dbReference type="SUPFAM" id="SSF53474">
    <property type="entry name" value="alpha/beta-Hydrolases"/>
    <property type="match status" value="1"/>
</dbReference>
<sequence>MSGKLVSLNAAIILLADYHRHPQRHYPVLFTVSGYGVDYQHYSHSMSTDTLPAMPIDTLACIRVYLDGDCSLGHSVYANSDNHGPVGDAFVTEFLPLLDQQYRTNGGRVTLGFLSTGSATI</sequence>
<accession>A0ABQ1UFM5</accession>
<name>A0ABQ1UFM5_9BACT</name>
<dbReference type="Gene3D" id="3.40.50.1820">
    <property type="entry name" value="alpha/beta hydrolase"/>
    <property type="match status" value="1"/>
</dbReference>
<evidence type="ECO:0000313" key="1">
    <source>
        <dbReference type="EMBL" id="GGF15413.1"/>
    </source>
</evidence>
<reference evidence="2" key="1">
    <citation type="journal article" date="2019" name="Int. J. Syst. Evol. Microbiol.">
        <title>The Global Catalogue of Microorganisms (GCM) 10K type strain sequencing project: providing services to taxonomists for standard genome sequencing and annotation.</title>
        <authorList>
            <consortium name="The Broad Institute Genomics Platform"/>
            <consortium name="The Broad Institute Genome Sequencing Center for Infectious Disease"/>
            <person name="Wu L."/>
            <person name="Ma J."/>
        </authorList>
    </citation>
    <scope>NUCLEOTIDE SEQUENCE [LARGE SCALE GENOMIC DNA]</scope>
    <source>
        <strain evidence="2">CGMCC 1.15197</strain>
    </source>
</reference>
<dbReference type="RefSeq" id="WP_188814689.1">
    <property type="nucleotide sequence ID" value="NZ_BMHT01000005.1"/>
</dbReference>
<dbReference type="InterPro" id="IPR029058">
    <property type="entry name" value="AB_hydrolase_fold"/>
</dbReference>
<proteinExistence type="predicted"/>
<organism evidence="1 2">
    <name type="scientific">Hymenobacter cavernae</name>
    <dbReference type="NCBI Taxonomy" id="2044852"/>
    <lineage>
        <taxon>Bacteria</taxon>
        <taxon>Pseudomonadati</taxon>
        <taxon>Bacteroidota</taxon>
        <taxon>Cytophagia</taxon>
        <taxon>Cytophagales</taxon>
        <taxon>Hymenobacteraceae</taxon>
        <taxon>Hymenobacter</taxon>
    </lineage>
</organism>
<protein>
    <submittedName>
        <fullName evidence="1">Uncharacterized protein</fullName>
    </submittedName>
</protein>